<evidence type="ECO:0000256" key="10">
    <source>
        <dbReference type="ARBA" id="ARBA00048975"/>
    </source>
</evidence>
<dbReference type="Pfam" id="PF02684">
    <property type="entry name" value="LpxB"/>
    <property type="match status" value="1"/>
</dbReference>
<evidence type="ECO:0000256" key="1">
    <source>
        <dbReference type="ARBA" id="ARBA00002056"/>
    </source>
</evidence>
<evidence type="ECO:0000256" key="4">
    <source>
        <dbReference type="ARBA" id="ARBA00020902"/>
    </source>
</evidence>
<evidence type="ECO:0000256" key="2">
    <source>
        <dbReference type="ARBA" id="ARBA00007868"/>
    </source>
</evidence>
<keyword evidence="8 11" id="KW-0808">Transferase</keyword>
<keyword evidence="6 11" id="KW-0441">Lipid A biosynthesis</keyword>
<evidence type="ECO:0000313" key="12">
    <source>
        <dbReference type="EMBL" id="MDM7860203.1"/>
    </source>
</evidence>
<protein>
    <recommendedName>
        <fullName evidence="4 11">Lipid-A-disaccharide synthase</fullName>
        <ecNumber evidence="3 11">2.4.1.182</ecNumber>
    </recommendedName>
</protein>
<gene>
    <name evidence="11 12" type="primary">lpxB</name>
    <name evidence="12" type="ORF">QTP81_06315</name>
</gene>
<comment type="function">
    <text evidence="1 11">Condensation of UDP-2,3-diacylglucosamine and 2,3-diacylglucosamine-1-phosphate to form lipid A disaccharide, a precursor of lipid A, a phosphorylated glycolipid that anchors the lipopolysaccharide to the outer membrane of the cell.</text>
</comment>
<dbReference type="EMBL" id="JAUCBP010000006">
    <property type="protein sequence ID" value="MDM7860203.1"/>
    <property type="molecule type" value="Genomic_DNA"/>
</dbReference>
<comment type="similarity">
    <text evidence="2 11">Belongs to the LpxB family.</text>
</comment>
<evidence type="ECO:0000256" key="7">
    <source>
        <dbReference type="ARBA" id="ARBA00022676"/>
    </source>
</evidence>
<keyword evidence="5 11" id="KW-0444">Lipid biosynthesis</keyword>
<keyword evidence="9 11" id="KW-0443">Lipid metabolism</keyword>
<name>A0ABT7SVH7_9ALTE</name>
<dbReference type="SUPFAM" id="SSF53756">
    <property type="entry name" value="UDP-Glycosyltransferase/glycogen phosphorylase"/>
    <property type="match status" value="1"/>
</dbReference>
<evidence type="ECO:0000256" key="3">
    <source>
        <dbReference type="ARBA" id="ARBA00012687"/>
    </source>
</evidence>
<dbReference type="InterPro" id="IPR003835">
    <property type="entry name" value="Glyco_trans_19"/>
</dbReference>
<evidence type="ECO:0000256" key="5">
    <source>
        <dbReference type="ARBA" id="ARBA00022516"/>
    </source>
</evidence>
<evidence type="ECO:0000256" key="6">
    <source>
        <dbReference type="ARBA" id="ARBA00022556"/>
    </source>
</evidence>
<dbReference type="EC" id="2.4.1.182" evidence="3 11"/>
<dbReference type="PANTHER" id="PTHR30372">
    <property type="entry name" value="LIPID-A-DISACCHARIDE SYNTHASE"/>
    <property type="match status" value="1"/>
</dbReference>
<comment type="pathway">
    <text evidence="11">Bacterial outer membrane biogenesis; LPS lipid A biosynthesis.</text>
</comment>
<evidence type="ECO:0000256" key="9">
    <source>
        <dbReference type="ARBA" id="ARBA00023098"/>
    </source>
</evidence>
<accession>A0ABT7SVH7</accession>
<dbReference type="HAMAP" id="MF_00392">
    <property type="entry name" value="LpxB"/>
    <property type="match status" value="1"/>
</dbReference>
<dbReference type="NCBIfam" id="TIGR00215">
    <property type="entry name" value="lpxB"/>
    <property type="match status" value="1"/>
</dbReference>
<dbReference type="GO" id="GO:0008915">
    <property type="term" value="F:lipid-A-disaccharide synthase activity"/>
    <property type="evidence" value="ECO:0007669"/>
    <property type="project" value="UniProtKB-EC"/>
</dbReference>
<organism evidence="12 13">
    <name type="scientific">Alteromonas arenosi</name>
    <dbReference type="NCBI Taxonomy" id="3055817"/>
    <lineage>
        <taxon>Bacteria</taxon>
        <taxon>Pseudomonadati</taxon>
        <taxon>Pseudomonadota</taxon>
        <taxon>Gammaproteobacteria</taxon>
        <taxon>Alteromonadales</taxon>
        <taxon>Alteromonadaceae</taxon>
        <taxon>Alteromonas/Salinimonas group</taxon>
        <taxon>Alteromonas</taxon>
    </lineage>
</organism>
<evidence type="ECO:0000313" key="13">
    <source>
        <dbReference type="Proteomes" id="UP001234343"/>
    </source>
</evidence>
<evidence type="ECO:0000256" key="11">
    <source>
        <dbReference type="HAMAP-Rule" id="MF_00392"/>
    </source>
</evidence>
<proteinExistence type="inferred from homology"/>
<evidence type="ECO:0000256" key="8">
    <source>
        <dbReference type="ARBA" id="ARBA00022679"/>
    </source>
</evidence>
<comment type="catalytic activity">
    <reaction evidence="10 11">
        <text>a lipid X + a UDP-2-N,3-O-bis[(3R)-3-hydroxyacyl]-alpha-D-glucosamine = a lipid A disaccharide + UDP + H(+)</text>
        <dbReference type="Rhea" id="RHEA:67828"/>
        <dbReference type="ChEBI" id="CHEBI:15378"/>
        <dbReference type="ChEBI" id="CHEBI:58223"/>
        <dbReference type="ChEBI" id="CHEBI:137748"/>
        <dbReference type="ChEBI" id="CHEBI:176338"/>
        <dbReference type="ChEBI" id="CHEBI:176343"/>
        <dbReference type="EC" id="2.4.1.182"/>
    </reaction>
</comment>
<dbReference type="RefSeq" id="WP_289364454.1">
    <property type="nucleotide sequence ID" value="NZ_JAUCBP010000006.1"/>
</dbReference>
<comment type="caution">
    <text evidence="12">The sequence shown here is derived from an EMBL/GenBank/DDBJ whole genome shotgun (WGS) entry which is preliminary data.</text>
</comment>
<dbReference type="Proteomes" id="UP001234343">
    <property type="component" value="Unassembled WGS sequence"/>
</dbReference>
<keyword evidence="13" id="KW-1185">Reference proteome</keyword>
<dbReference type="PANTHER" id="PTHR30372:SF4">
    <property type="entry name" value="LIPID-A-DISACCHARIDE SYNTHASE, MITOCHONDRIAL-RELATED"/>
    <property type="match status" value="1"/>
</dbReference>
<keyword evidence="7 11" id="KW-0328">Glycosyltransferase</keyword>
<reference evidence="12 13" key="1">
    <citation type="submission" date="2023-06" db="EMBL/GenBank/DDBJ databases">
        <title>Alteromonas sp. ASW11-36 isolated from intertidal sand.</title>
        <authorList>
            <person name="Li Y."/>
        </authorList>
    </citation>
    <scope>NUCLEOTIDE SEQUENCE [LARGE SCALE GENOMIC DNA]</scope>
    <source>
        <strain evidence="12 13">ASW11-36</strain>
    </source>
</reference>
<sequence length="389" mass="43353">MAKALHVGIIAGEPSGDMLAGGLMRELNRQNPNIRFSGIGGKHMLAQGLTSLVDMDELSVMGLVEVLGRLPRLLRVKHQVLDHFETDVPDVFIGVDAPDFNLRIETVLKQRGIKTVHYVSPTVWAWREKRIHKIAKATNLVLGLFPFEAAIYQHYNVPYKFVGHTLADSIPLHDDGLNIRKALEIHAEQPVLALLPGSRKGEVNALLLEFLRAAQITGQHFTVQQQRLMVLIPAANDARKQQIVEILQDYAMTNPLLFDYKITDGQSRECLLAANAVLIASGTATLEAMLCKRPMVVAYKMARLTRFMMGYLYKPKYFSLPNLLGDRALVTELLQAEVNADNLAKHLIPLFGSEGKELQQIFTDIHQDLKRDADKQAAEAVLSLISVSK</sequence>